<keyword evidence="8" id="KW-1185">Reference proteome</keyword>
<dbReference type="GO" id="GO:0005615">
    <property type="term" value="C:extracellular space"/>
    <property type="evidence" value="ECO:0007669"/>
    <property type="project" value="TreeGrafter"/>
</dbReference>
<keyword evidence="4" id="KW-0472">Membrane</keyword>
<dbReference type="EMBL" id="JACDTQ010000823">
    <property type="protein sequence ID" value="KAF5925204.1"/>
    <property type="molecule type" value="Genomic_DNA"/>
</dbReference>
<protein>
    <submittedName>
        <fullName evidence="7">Uncharacterized protein</fullName>
    </submittedName>
</protein>
<dbReference type="PANTHER" id="PTHR16675">
    <property type="entry name" value="MHC CLASS I-RELATED"/>
    <property type="match status" value="1"/>
</dbReference>
<dbReference type="GO" id="GO:0042612">
    <property type="term" value="C:MHC class I protein complex"/>
    <property type="evidence" value="ECO:0007669"/>
    <property type="project" value="UniProtKB-KW"/>
</dbReference>
<organism evidence="7 8">
    <name type="scientific">Diceros bicornis minor</name>
    <name type="common">South-central black rhinoceros</name>
    <dbReference type="NCBI Taxonomy" id="77932"/>
    <lineage>
        <taxon>Eukaryota</taxon>
        <taxon>Metazoa</taxon>
        <taxon>Chordata</taxon>
        <taxon>Craniata</taxon>
        <taxon>Vertebrata</taxon>
        <taxon>Euteleostomi</taxon>
        <taxon>Mammalia</taxon>
        <taxon>Eutheria</taxon>
        <taxon>Laurasiatheria</taxon>
        <taxon>Perissodactyla</taxon>
        <taxon>Rhinocerotidae</taxon>
        <taxon>Diceros</taxon>
    </lineage>
</organism>
<dbReference type="InterPro" id="IPR050208">
    <property type="entry name" value="MHC_class-I_related"/>
</dbReference>
<evidence type="ECO:0000256" key="6">
    <source>
        <dbReference type="SAM" id="MobiDB-lite"/>
    </source>
</evidence>
<name>A0A7J7FBW5_DICBM</name>
<evidence type="ECO:0000256" key="2">
    <source>
        <dbReference type="ARBA" id="ARBA00022451"/>
    </source>
</evidence>
<dbReference type="GO" id="GO:0005102">
    <property type="term" value="F:signaling receptor binding"/>
    <property type="evidence" value="ECO:0007669"/>
    <property type="project" value="TreeGrafter"/>
</dbReference>
<dbReference type="GO" id="GO:0030670">
    <property type="term" value="C:phagocytic vesicle membrane"/>
    <property type="evidence" value="ECO:0007669"/>
    <property type="project" value="UniProtKB-ARBA"/>
</dbReference>
<dbReference type="InterPro" id="IPR013783">
    <property type="entry name" value="Ig-like_fold"/>
</dbReference>
<feature type="region of interest" description="Disordered" evidence="6">
    <location>
        <begin position="41"/>
        <end position="63"/>
    </location>
</feature>
<sequence>MEKPSSFDDKTKMFTSQMKIFHLNLRNVQRCYNQTMEHGLNKKHTQNQAALRGASPRDPGSMATMNRQLTTPALMETTLTWQHDGEDQTQDTELAETRPVGDGTLQKWEAVVVTSAEDPKAQPHMGLKDTEAFTHLLPVLLPLTYLLPADFLVTSALQGENTTYTSRKATSLN</sequence>
<keyword evidence="5" id="KW-0325">Glycoprotein</keyword>
<dbReference type="Proteomes" id="UP000551758">
    <property type="component" value="Unassembled WGS sequence"/>
</dbReference>
<accession>A0A7J7FBW5</accession>
<reference evidence="7 8" key="1">
    <citation type="journal article" date="2020" name="Mol. Biol. Evol.">
        <title>Interspecific Gene Flow and the Evolution of Specialization in Black and White Rhinoceros.</title>
        <authorList>
            <person name="Moodley Y."/>
            <person name="Westbury M.V."/>
            <person name="Russo I.M."/>
            <person name="Gopalakrishnan S."/>
            <person name="Rakotoarivelo A."/>
            <person name="Olsen R.A."/>
            <person name="Prost S."/>
            <person name="Tunstall T."/>
            <person name="Ryder O.A."/>
            <person name="Dalen L."/>
            <person name="Bruford M.W."/>
        </authorList>
    </citation>
    <scope>NUCLEOTIDE SEQUENCE [LARGE SCALE GENOMIC DNA]</scope>
    <source>
        <strain evidence="7">SBR-YM</strain>
        <tissue evidence="7">Skin</tissue>
    </source>
</reference>
<dbReference type="GO" id="GO:0098553">
    <property type="term" value="C:lumenal side of endoplasmic reticulum membrane"/>
    <property type="evidence" value="ECO:0007669"/>
    <property type="project" value="UniProtKB-ARBA"/>
</dbReference>
<evidence type="ECO:0000256" key="4">
    <source>
        <dbReference type="ARBA" id="ARBA00023136"/>
    </source>
</evidence>
<proteinExistence type="predicted"/>
<evidence type="ECO:0000256" key="3">
    <source>
        <dbReference type="ARBA" id="ARBA00022859"/>
    </source>
</evidence>
<dbReference type="GO" id="GO:0042605">
    <property type="term" value="F:peptide antigen binding"/>
    <property type="evidence" value="ECO:0007669"/>
    <property type="project" value="TreeGrafter"/>
</dbReference>
<dbReference type="GO" id="GO:0006955">
    <property type="term" value="P:immune response"/>
    <property type="evidence" value="ECO:0007669"/>
    <property type="project" value="TreeGrafter"/>
</dbReference>
<dbReference type="GO" id="GO:0002476">
    <property type="term" value="P:antigen processing and presentation of endogenous peptide antigen via MHC class Ib"/>
    <property type="evidence" value="ECO:0007669"/>
    <property type="project" value="TreeGrafter"/>
</dbReference>
<evidence type="ECO:0000313" key="8">
    <source>
        <dbReference type="Proteomes" id="UP000551758"/>
    </source>
</evidence>
<evidence type="ECO:0000313" key="7">
    <source>
        <dbReference type="EMBL" id="KAF5925204.1"/>
    </source>
</evidence>
<evidence type="ECO:0000256" key="1">
    <source>
        <dbReference type="ARBA" id="ARBA00004167"/>
    </source>
</evidence>
<dbReference type="AlphaFoldDB" id="A0A7J7FBW5"/>
<dbReference type="GO" id="GO:0009897">
    <property type="term" value="C:external side of plasma membrane"/>
    <property type="evidence" value="ECO:0007669"/>
    <property type="project" value="TreeGrafter"/>
</dbReference>
<dbReference type="GO" id="GO:0002486">
    <property type="term" value="P:antigen processing and presentation of endogenous peptide antigen via MHC class I via ER pathway, TAP-independent"/>
    <property type="evidence" value="ECO:0007669"/>
    <property type="project" value="TreeGrafter"/>
</dbReference>
<dbReference type="PANTHER" id="PTHR16675:SF251">
    <property type="entry name" value="HLA CLASS I HISTOCOMPATIBILITY ANTIGEN, C ALPHA CHAIN"/>
    <property type="match status" value="1"/>
</dbReference>
<keyword evidence="3" id="KW-0391">Immunity</keyword>
<evidence type="ECO:0000256" key="5">
    <source>
        <dbReference type="ARBA" id="ARBA00023180"/>
    </source>
</evidence>
<gene>
    <name evidence="7" type="ORF">HPG69_008888</name>
</gene>
<keyword evidence="2" id="KW-0490">MHC I</keyword>
<comment type="subcellular location">
    <subcellularLocation>
        <location evidence="1">Membrane</location>
        <topology evidence="1">Single-pass membrane protein</topology>
    </subcellularLocation>
</comment>
<dbReference type="Gene3D" id="2.60.40.10">
    <property type="entry name" value="Immunoglobulins"/>
    <property type="match status" value="1"/>
</dbReference>
<comment type="caution">
    <text evidence="7">The sequence shown here is derived from an EMBL/GenBank/DDBJ whole genome shotgun (WGS) entry which is preliminary data.</text>
</comment>
<dbReference type="GO" id="GO:0001916">
    <property type="term" value="P:positive regulation of T cell mediated cytotoxicity"/>
    <property type="evidence" value="ECO:0007669"/>
    <property type="project" value="TreeGrafter"/>
</dbReference>